<dbReference type="Proteomes" id="UP000786811">
    <property type="component" value="Unassembled WGS sequence"/>
</dbReference>
<dbReference type="GO" id="GO:0005694">
    <property type="term" value="C:chromosome"/>
    <property type="evidence" value="ECO:0007669"/>
    <property type="project" value="InterPro"/>
</dbReference>
<dbReference type="OrthoDB" id="6594281at2759"/>
<evidence type="ECO:0000259" key="4">
    <source>
        <dbReference type="Pfam" id="PF08236"/>
    </source>
</evidence>
<feature type="compositionally biased region" description="Low complexity" evidence="3">
    <location>
        <begin position="1"/>
        <end position="13"/>
    </location>
</feature>
<reference evidence="5" key="1">
    <citation type="submission" date="2021-04" db="EMBL/GenBank/DDBJ databases">
        <authorList>
            <person name="Chebbi M.A.C M."/>
        </authorList>
    </citation>
    <scope>NUCLEOTIDE SEQUENCE</scope>
</reference>
<gene>
    <name evidence="5" type="ORF">HICCMSTLAB_LOCUS2138</name>
</gene>
<dbReference type="InterPro" id="IPR013257">
    <property type="entry name" value="SRI"/>
</dbReference>
<feature type="region of interest" description="Disordered" evidence="3">
    <location>
        <begin position="219"/>
        <end position="247"/>
    </location>
</feature>
<feature type="compositionally biased region" description="Polar residues" evidence="3">
    <location>
        <begin position="232"/>
        <end position="244"/>
    </location>
</feature>
<feature type="region of interest" description="Disordered" evidence="3">
    <location>
        <begin position="1"/>
        <end position="40"/>
    </location>
</feature>
<comment type="caution">
    <text evidence="5">The sequence shown here is derived from an EMBL/GenBank/DDBJ whole genome shotgun (WGS) entry which is preliminary data.</text>
</comment>
<comment type="subcellular location">
    <subcellularLocation>
        <location evidence="1">Nucleus</location>
    </subcellularLocation>
</comment>
<dbReference type="Pfam" id="PF08236">
    <property type="entry name" value="SRI"/>
    <property type="match status" value="1"/>
</dbReference>
<name>A0A8J2EBX6_COTCN</name>
<proteinExistence type="predicted"/>
<dbReference type="GO" id="GO:0006355">
    <property type="term" value="P:regulation of DNA-templated transcription"/>
    <property type="evidence" value="ECO:0007669"/>
    <property type="project" value="InterPro"/>
</dbReference>
<feature type="compositionally biased region" description="Acidic residues" evidence="3">
    <location>
        <begin position="23"/>
        <end position="37"/>
    </location>
</feature>
<evidence type="ECO:0000256" key="3">
    <source>
        <dbReference type="SAM" id="MobiDB-lite"/>
    </source>
</evidence>
<feature type="domain" description="Set2 Rpb1 interacting" evidence="4">
    <location>
        <begin position="473"/>
        <end position="535"/>
    </location>
</feature>
<sequence length="542" mass="62328">MTATKPLEIPLPLKIKKEKEESISSEDCDNDDLDTDSDSTSSMLLQPSIFQNDSLSRIDPNNFLRLTSMVRRIYFSYLYKSIVKNYNTCCRSIKSEKFLRCDLKKFSSLLELDAVKASIETSLYRQAVLKIISDVKKDTVNNKIHNKLAVYLDTPSKTVDVAVQTCSEELEDNYSVLNCGGDNVIINNTQQDINYPYLLNSVPVFDEVNSLLSDRLYEQSGERETLDDGEELNNTSVITSQQENSQDRVSKNIADLFGNNSSSNIDDNNDQDNFNDVDNIDEDTHDTLVQNLETMFGESDDSSDLMALIEKHSSINKPSIDMEPTNTAKIINYSKNTTSNFTLPSENNSNSCVSFDKLDDKKTKIKEFKVNYGGKRKVSFTDYKKLKKRALEDNKTEDKQTKKMRNVWLVERIHQESKLRTKMLELSLNNYRKYGKVKEKFKELFGEENDDEEMMPAESPIHIEEHLNGCKERIAPWVVKYLMPYYEEKISGNKLLFKAVAKHVSDKLILENTFPEEACVNNYIKDYFKNKTCIKTEADVYI</sequence>
<keyword evidence="6" id="KW-1185">Reference proteome</keyword>
<dbReference type="EMBL" id="CAJNRD030001117">
    <property type="protein sequence ID" value="CAG5076313.1"/>
    <property type="molecule type" value="Genomic_DNA"/>
</dbReference>
<evidence type="ECO:0000313" key="6">
    <source>
        <dbReference type="Proteomes" id="UP000786811"/>
    </source>
</evidence>
<keyword evidence="2" id="KW-0539">Nucleus</keyword>
<evidence type="ECO:0000256" key="2">
    <source>
        <dbReference type="ARBA" id="ARBA00023242"/>
    </source>
</evidence>
<organism evidence="5 6">
    <name type="scientific">Cotesia congregata</name>
    <name type="common">Parasitoid wasp</name>
    <name type="synonym">Apanteles congregatus</name>
    <dbReference type="NCBI Taxonomy" id="51543"/>
    <lineage>
        <taxon>Eukaryota</taxon>
        <taxon>Metazoa</taxon>
        <taxon>Ecdysozoa</taxon>
        <taxon>Arthropoda</taxon>
        <taxon>Hexapoda</taxon>
        <taxon>Insecta</taxon>
        <taxon>Pterygota</taxon>
        <taxon>Neoptera</taxon>
        <taxon>Endopterygota</taxon>
        <taxon>Hymenoptera</taxon>
        <taxon>Apocrita</taxon>
        <taxon>Ichneumonoidea</taxon>
        <taxon>Braconidae</taxon>
        <taxon>Microgastrinae</taxon>
        <taxon>Cotesia</taxon>
    </lineage>
</organism>
<accession>A0A8J2EBX6</accession>
<protein>
    <recommendedName>
        <fullName evidence="4">Set2 Rpb1 interacting domain-containing protein</fullName>
    </recommendedName>
</protein>
<evidence type="ECO:0000256" key="1">
    <source>
        <dbReference type="ARBA" id="ARBA00004123"/>
    </source>
</evidence>
<evidence type="ECO:0000313" key="5">
    <source>
        <dbReference type="EMBL" id="CAG5076313.1"/>
    </source>
</evidence>
<dbReference type="AlphaFoldDB" id="A0A8J2EBX6"/>